<feature type="region of interest" description="Disordered" evidence="1">
    <location>
        <begin position="152"/>
        <end position="175"/>
    </location>
</feature>
<evidence type="ECO:0000256" key="1">
    <source>
        <dbReference type="SAM" id="MobiDB-lite"/>
    </source>
</evidence>
<sequence>MENIDLKETLKRKNYSSALSDDSPRKLRWKVKVLADNYQTTKQIDQIISDVKTSRKNVEKSLEATREVLDKYEGFKKNFNKAITKLSQRIELEENNKLKPVDTEVQEEFGESTASVSDDSSNMVSFKQSCPVLCLKKNESKVTRFYKNNPHLARFNPTTRRSPKLSPTRAQPFKF</sequence>
<dbReference type="Proteomes" id="UP001295684">
    <property type="component" value="Unassembled WGS sequence"/>
</dbReference>
<dbReference type="EMBL" id="CAMPGE010023662">
    <property type="protein sequence ID" value="CAI2381575.1"/>
    <property type="molecule type" value="Genomic_DNA"/>
</dbReference>
<keyword evidence="3" id="KW-1185">Reference proteome</keyword>
<reference evidence="2" key="1">
    <citation type="submission" date="2023-07" db="EMBL/GenBank/DDBJ databases">
        <authorList>
            <consortium name="AG Swart"/>
            <person name="Singh M."/>
            <person name="Singh A."/>
            <person name="Seah K."/>
            <person name="Emmerich C."/>
        </authorList>
    </citation>
    <scope>NUCLEOTIDE SEQUENCE</scope>
    <source>
        <strain evidence="2">DP1</strain>
    </source>
</reference>
<name>A0AAD2D6I9_EUPCR</name>
<accession>A0AAD2D6I9</accession>
<gene>
    <name evidence="2" type="ORF">ECRASSUSDP1_LOCUS23032</name>
</gene>
<evidence type="ECO:0000313" key="3">
    <source>
        <dbReference type="Proteomes" id="UP001295684"/>
    </source>
</evidence>
<proteinExistence type="predicted"/>
<comment type="caution">
    <text evidence="2">The sequence shown here is derived from an EMBL/GenBank/DDBJ whole genome shotgun (WGS) entry which is preliminary data.</text>
</comment>
<evidence type="ECO:0000313" key="2">
    <source>
        <dbReference type="EMBL" id="CAI2381575.1"/>
    </source>
</evidence>
<protein>
    <submittedName>
        <fullName evidence="2">Uncharacterized protein</fullName>
    </submittedName>
</protein>
<dbReference type="AlphaFoldDB" id="A0AAD2D6I9"/>
<organism evidence="2 3">
    <name type="scientific">Euplotes crassus</name>
    <dbReference type="NCBI Taxonomy" id="5936"/>
    <lineage>
        <taxon>Eukaryota</taxon>
        <taxon>Sar</taxon>
        <taxon>Alveolata</taxon>
        <taxon>Ciliophora</taxon>
        <taxon>Intramacronucleata</taxon>
        <taxon>Spirotrichea</taxon>
        <taxon>Hypotrichia</taxon>
        <taxon>Euplotida</taxon>
        <taxon>Euplotidae</taxon>
        <taxon>Moneuplotes</taxon>
    </lineage>
</organism>